<sequence>MSFSNNVNEPISPPMRGRNFQVIHLRNPSFSSNGTESFDMLGIYPSLATAQRIAIRALEYALDGCRRRGYRGRYADEIDLQLRGLITVLVEDSQDEIPLSEFHIHEVYLEPNREERDNRSHLITRSTIQPPCFDEQEILRIVIAEHCWVSENRPEWSQTRTPWPSRRDDGPFRTQYHSTYENTFALANNTILRDGVTDAREEEVRFRVSG</sequence>
<dbReference type="RefSeq" id="XP_003836495.1">
    <property type="nucleotide sequence ID" value="XM_003836447.1"/>
</dbReference>
<organism evidence="2">
    <name type="scientific">Leptosphaeria maculans (strain JN3 / isolate v23.1.3 / race Av1-4-5-6-7-8)</name>
    <name type="common">Blackleg fungus</name>
    <name type="synonym">Phoma lingam</name>
    <dbReference type="NCBI Taxonomy" id="985895"/>
    <lineage>
        <taxon>Eukaryota</taxon>
        <taxon>Fungi</taxon>
        <taxon>Dikarya</taxon>
        <taxon>Ascomycota</taxon>
        <taxon>Pezizomycotina</taxon>
        <taxon>Dothideomycetes</taxon>
        <taxon>Pleosporomycetidae</taxon>
        <taxon>Pleosporales</taxon>
        <taxon>Pleosporineae</taxon>
        <taxon>Leptosphaeriaceae</taxon>
        <taxon>Plenodomus</taxon>
        <taxon>Plenodomus lingam/Leptosphaeria maculans species complex</taxon>
    </lineage>
</organism>
<proteinExistence type="predicted"/>
<dbReference type="OrthoDB" id="3683963at2759"/>
<name>E4ZPA5_LEPMJ</name>
<dbReference type="HOGENOM" id="CLU_1310340_0_0_1"/>
<dbReference type="Proteomes" id="UP000002668">
    <property type="component" value="Genome"/>
</dbReference>
<dbReference type="InParanoid" id="E4ZPA5"/>
<dbReference type="AlphaFoldDB" id="E4ZPA5"/>
<reference evidence="2" key="1">
    <citation type="journal article" date="2011" name="Nat. Commun.">
        <title>Effector diversification within compartments of the Leptosphaeria maculans genome affected by Repeat-Induced Point mutations.</title>
        <authorList>
            <person name="Rouxel T."/>
            <person name="Grandaubert J."/>
            <person name="Hane J.K."/>
            <person name="Hoede C."/>
            <person name="van de Wouw A.P."/>
            <person name="Couloux A."/>
            <person name="Dominguez V."/>
            <person name="Anthouard V."/>
            <person name="Bally P."/>
            <person name="Bourras S."/>
            <person name="Cozijnsen A.J."/>
            <person name="Ciuffetti L.M."/>
            <person name="Degrave A."/>
            <person name="Dilmaghani A."/>
            <person name="Duret L."/>
            <person name="Fudal I."/>
            <person name="Goodwin S.B."/>
            <person name="Gout L."/>
            <person name="Glaser N."/>
            <person name="Linglin J."/>
            <person name="Kema G.H.J."/>
            <person name="Lapalu N."/>
            <person name="Lawrence C.B."/>
            <person name="May K."/>
            <person name="Meyer M."/>
            <person name="Ollivier B."/>
            <person name="Poulain J."/>
            <person name="Schoch C.L."/>
            <person name="Simon A."/>
            <person name="Spatafora J.W."/>
            <person name="Stachowiak A."/>
            <person name="Turgeon B.G."/>
            <person name="Tyler B.M."/>
            <person name="Vincent D."/>
            <person name="Weissenbach J."/>
            <person name="Amselem J."/>
            <person name="Quesneville H."/>
            <person name="Oliver R.P."/>
            <person name="Wincker P."/>
            <person name="Balesdent M.-H."/>
            <person name="Howlett B.J."/>
        </authorList>
    </citation>
    <scope>NUCLEOTIDE SEQUENCE [LARGE SCALE GENOMIC DNA]</scope>
    <source>
        <strain evidence="2">JN3 / isolate v23.1.3 / race Av1-4-5-6-7-8</strain>
    </source>
</reference>
<dbReference type="VEuPathDB" id="FungiDB:LEMA_P040310.1"/>
<dbReference type="OMA" id="FHYSNDI"/>
<protein>
    <submittedName>
        <fullName evidence="1">Predicted protein</fullName>
    </submittedName>
</protein>
<dbReference type="EMBL" id="FP929105">
    <property type="protein sequence ID" value="CBX93130.1"/>
    <property type="molecule type" value="Genomic_DNA"/>
</dbReference>
<dbReference type="eggNOG" id="ENOG502TC78">
    <property type="taxonomic scope" value="Eukaryota"/>
</dbReference>
<evidence type="ECO:0000313" key="2">
    <source>
        <dbReference type="Proteomes" id="UP000002668"/>
    </source>
</evidence>
<evidence type="ECO:0000313" key="1">
    <source>
        <dbReference type="EMBL" id="CBX93130.1"/>
    </source>
</evidence>
<gene>
    <name evidence="1" type="ORF">LEMA_P040310.1</name>
</gene>
<dbReference type="GeneID" id="13283036"/>
<accession>E4ZPA5</accession>
<keyword evidence="2" id="KW-1185">Reference proteome</keyword>